<evidence type="ECO:0000313" key="2">
    <source>
        <dbReference type="EMBL" id="GBP56213.1"/>
    </source>
</evidence>
<gene>
    <name evidence="2" type="ORF">EVAR_41400_1</name>
</gene>
<evidence type="ECO:0000313" key="3">
    <source>
        <dbReference type="Proteomes" id="UP000299102"/>
    </source>
</evidence>
<feature type="region of interest" description="Disordered" evidence="1">
    <location>
        <begin position="1"/>
        <end position="20"/>
    </location>
</feature>
<accession>A0A4C1WZ54</accession>
<protein>
    <submittedName>
        <fullName evidence="2">Uncharacterized protein</fullName>
    </submittedName>
</protein>
<dbReference type="AlphaFoldDB" id="A0A4C1WZ54"/>
<organism evidence="2 3">
    <name type="scientific">Eumeta variegata</name>
    <name type="common">Bagworm moth</name>
    <name type="synonym">Eumeta japonica</name>
    <dbReference type="NCBI Taxonomy" id="151549"/>
    <lineage>
        <taxon>Eukaryota</taxon>
        <taxon>Metazoa</taxon>
        <taxon>Ecdysozoa</taxon>
        <taxon>Arthropoda</taxon>
        <taxon>Hexapoda</taxon>
        <taxon>Insecta</taxon>
        <taxon>Pterygota</taxon>
        <taxon>Neoptera</taxon>
        <taxon>Endopterygota</taxon>
        <taxon>Lepidoptera</taxon>
        <taxon>Glossata</taxon>
        <taxon>Ditrysia</taxon>
        <taxon>Tineoidea</taxon>
        <taxon>Psychidae</taxon>
        <taxon>Oiketicinae</taxon>
        <taxon>Eumeta</taxon>
    </lineage>
</organism>
<comment type="caution">
    <text evidence="2">The sequence shown here is derived from an EMBL/GenBank/DDBJ whole genome shotgun (WGS) entry which is preliminary data.</text>
</comment>
<feature type="region of interest" description="Disordered" evidence="1">
    <location>
        <begin position="58"/>
        <end position="89"/>
    </location>
</feature>
<proteinExistence type="predicted"/>
<name>A0A4C1WZ54_EUMVA</name>
<reference evidence="2 3" key="1">
    <citation type="journal article" date="2019" name="Commun. Biol.">
        <title>The bagworm genome reveals a unique fibroin gene that provides high tensile strength.</title>
        <authorList>
            <person name="Kono N."/>
            <person name="Nakamura H."/>
            <person name="Ohtoshi R."/>
            <person name="Tomita M."/>
            <person name="Numata K."/>
            <person name="Arakawa K."/>
        </authorList>
    </citation>
    <scope>NUCLEOTIDE SEQUENCE [LARGE SCALE GENOMIC DNA]</scope>
</reference>
<keyword evidence="3" id="KW-1185">Reference proteome</keyword>
<evidence type="ECO:0000256" key="1">
    <source>
        <dbReference type="SAM" id="MobiDB-lite"/>
    </source>
</evidence>
<dbReference type="EMBL" id="BGZK01000687">
    <property type="protein sequence ID" value="GBP56213.1"/>
    <property type="molecule type" value="Genomic_DNA"/>
</dbReference>
<dbReference type="Proteomes" id="UP000299102">
    <property type="component" value="Unassembled WGS sequence"/>
</dbReference>
<sequence length="121" mass="13778">MADRDQRRNQMGSEDWNLKQELGWDHDRQGASIFPRNIKRSDIRPSVRRGFTLHTDTTRFGRGLGLNSPQRAGRRKSGQDTTDFKNDPSKFVFGAIDDGSVIERLSSNYSVPPTRGPEWTA</sequence>